<dbReference type="PANTHER" id="PTHR30461:SF23">
    <property type="entry name" value="DNA RECOMBINASE-RELATED"/>
    <property type="match status" value="1"/>
</dbReference>
<evidence type="ECO:0000313" key="2">
    <source>
        <dbReference type="EMBL" id="RTQ86344.1"/>
    </source>
</evidence>
<feature type="domain" description="Resolvase/invertase-type recombinase catalytic" evidence="1">
    <location>
        <begin position="10"/>
        <end position="151"/>
    </location>
</feature>
<proteinExistence type="predicted"/>
<dbReference type="InterPro" id="IPR038109">
    <property type="entry name" value="DNA_bind_recomb_sf"/>
</dbReference>
<keyword evidence="3" id="KW-1185">Reference proteome</keyword>
<organism evidence="2 3">
    <name type="scientific">Lysinibacillus telephonicus</name>
    <dbReference type="NCBI Taxonomy" id="1714840"/>
    <lineage>
        <taxon>Bacteria</taxon>
        <taxon>Bacillati</taxon>
        <taxon>Bacillota</taxon>
        <taxon>Bacilli</taxon>
        <taxon>Bacillales</taxon>
        <taxon>Bacillaceae</taxon>
        <taxon>Lysinibacillus</taxon>
    </lineage>
</organism>
<dbReference type="CDD" id="cd00338">
    <property type="entry name" value="Ser_Recombinase"/>
    <property type="match status" value="1"/>
</dbReference>
<dbReference type="AlphaFoldDB" id="A0A431UBW0"/>
<dbReference type="Gene3D" id="3.90.1750.20">
    <property type="entry name" value="Putative Large Serine Recombinase, Chain B, Domain 2"/>
    <property type="match status" value="1"/>
</dbReference>
<comment type="caution">
    <text evidence="2">The sequence shown here is derived from an EMBL/GenBank/DDBJ whole genome shotgun (WGS) entry which is preliminary data.</text>
</comment>
<dbReference type="SUPFAM" id="SSF53041">
    <property type="entry name" value="Resolvase-like"/>
    <property type="match status" value="1"/>
</dbReference>
<dbReference type="GO" id="GO:0003677">
    <property type="term" value="F:DNA binding"/>
    <property type="evidence" value="ECO:0007669"/>
    <property type="project" value="InterPro"/>
</dbReference>
<dbReference type="Proteomes" id="UP000276349">
    <property type="component" value="Unassembled WGS sequence"/>
</dbReference>
<dbReference type="PANTHER" id="PTHR30461">
    <property type="entry name" value="DNA-INVERTASE FROM LAMBDOID PROPHAGE"/>
    <property type="match status" value="1"/>
</dbReference>
<dbReference type="InterPro" id="IPR050639">
    <property type="entry name" value="SSR_resolvase"/>
</dbReference>
<name>A0A431UBW0_9BACI</name>
<dbReference type="InterPro" id="IPR036162">
    <property type="entry name" value="Resolvase-like_N_sf"/>
</dbReference>
<gene>
    <name evidence="2" type="ORF">EKG35_20220</name>
</gene>
<evidence type="ECO:0000313" key="3">
    <source>
        <dbReference type="Proteomes" id="UP000276349"/>
    </source>
</evidence>
<dbReference type="Gene3D" id="3.40.50.1390">
    <property type="entry name" value="Resolvase, N-terminal catalytic domain"/>
    <property type="match status" value="1"/>
</dbReference>
<dbReference type="InterPro" id="IPR006119">
    <property type="entry name" value="Resolv_N"/>
</dbReference>
<dbReference type="Pfam" id="PF00239">
    <property type="entry name" value="Resolvase"/>
    <property type="match status" value="1"/>
</dbReference>
<dbReference type="EMBL" id="RXNR01000123">
    <property type="protein sequence ID" value="RTQ86344.1"/>
    <property type="molecule type" value="Genomic_DNA"/>
</dbReference>
<evidence type="ECO:0000259" key="1">
    <source>
        <dbReference type="PROSITE" id="PS51736"/>
    </source>
</evidence>
<sequence>MRNIIHPGMKGVFYGRHSTDKQNMDTQLRSAYDFAEKYECEIIDEYLDEGVSSRKKVRKGLEHLIKDAKEKKFEFIVIYSHSRLARIPEEHDVLRLTMSVLGIHIVESSTETLYSYGDIVYSSIKDALVKYELDKIRASTRDSLKSLLQRGLWTGGKAPFGYKYHKKLRRTGKKDNQSTIDQISNEFSMDLATANSVQYGKFECIQDELVWVNKVFALYKRGYGFRQIADMMPEASYRGKNWDKEKVKQIIINPFYAGYMAIRKRNSTSGNTINKRNEWVMQKSPYIQPVITYREWEELFSSLRTEKGQKVSSKLF</sequence>
<protein>
    <submittedName>
        <fullName evidence="2">Recombinase family protein</fullName>
    </submittedName>
</protein>
<dbReference type="OrthoDB" id="9811097at2"/>
<dbReference type="GO" id="GO:0000150">
    <property type="term" value="F:DNA strand exchange activity"/>
    <property type="evidence" value="ECO:0007669"/>
    <property type="project" value="InterPro"/>
</dbReference>
<accession>A0A431UBW0</accession>
<reference evidence="2 3" key="1">
    <citation type="submission" date="2018-12" db="EMBL/GenBank/DDBJ databases">
        <authorList>
            <person name="Yu L."/>
        </authorList>
    </citation>
    <scope>NUCLEOTIDE SEQUENCE [LARGE SCALE GENOMIC DNA]</scope>
    <source>
        <strain evidence="2 3">S5H2222</strain>
    </source>
</reference>
<dbReference type="SMART" id="SM00857">
    <property type="entry name" value="Resolvase"/>
    <property type="match status" value="1"/>
</dbReference>
<dbReference type="Pfam" id="PF07508">
    <property type="entry name" value="Recombinase"/>
    <property type="match status" value="1"/>
</dbReference>
<dbReference type="PROSITE" id="PS51736">
    <property type="entry name" value="RECOMBINASES_3"/>
    <property type="match status" value="1"/>
</dbReference>
<dbReference type="InterPro" id="IPR011109">
    <property type="entry name" value="DNA_bind_recombinase_dom"/>
</dbReference>